<evidence type="ECO:0000313" key="1">
    <source>
        <dbReference type="EMBL" id="OAD08862.1"/>
    </source>
</evidence>
<name>A0A162U216_MUCCL</name>
<gene>
    <name evidence="1" type="ORF">MUCCIDRAFT_105830</name>
</gene>
<comment type="caution">
    <text evidence="1">The sequence shown here is derived from an EMBL/GenBank/DDBJ whole genome shotgun (WGS) entry which is preliminary data.</text>
</comment>
<dbReference type="VEuPathDB" id="FungiDB:MUCCIDRAFT_105830"/>
<dbReference type="Proteomes" id="UP000077051">
    <property type="component" value="Unassembled WGS sequence"/>
</dbReference>
<proteinExistence type="predicted"/>
<reference evidence="1 2" key="1">
    <citation type="submission" date="2015-06" db="EMBL/GenBank/DDBJ databases">
        <title>Expansion of signal transduction pathways in fungi by whole-genome duplication.</title>
        <authorList>
            <consortium name="DOE Joint Genome Institute"/>
            <person name="Corrochano L.M."/>
            <person name="Kuo A."/>
            <person name="Marcet-Houben M."/>
            <person name="Polaino S."/>
            <person name="Salamov A."/>
            <person name="Villalobos J.M."/>
            <person name="Alvarez M.I."/>
            <person name="Avalos J."/>
            <person name="Benito E.P."/>
            <person name="Benoit I."/>
            <person name="Burger G."/>
            <person name="Camino L.P."/>
            <person name="Canovas D."/>
            <person name="Cerda-Olmedo E."/>
            <person name="Cheng J.-F."/>
            <person name="Dominguez A."/>
            <person name="Elias M."/>
            <person name="Eslava A.P."/>
            <person name="Glaser F."/>
            <person name="Grimwood J."/>
            <person name="Gutierrez G."/>
            <person name="Heitman J."/>
            <person name="Henrissat B."/>
            <person name="Iturriaga E.A."/>
            <person name="Lang B.F."/>
            <person name="Lavin J.L."/>
            <person name="Lee S."/>
            <person name="Li W."/>
            <person name="Lindquist E."/>
            <person name="Lopez-Garcia S."/>
            <person name="Luque E.M."/>
            <person name="Marcos A.T."/>
            <person name="Martin J."/>
            <person name="Mccluskey K."/>
            <person name="Medina H.R."/>
            <person name="Miralles-Duran A."/>
            <person name="Miyazaki A."/>
            <person name="Munoz-Torres E."/>
            <person name="Oguiza J.A."/>
            <person name="Ohm R."/>
            <person name="Olmedo M."/>
            <person name="Orejas M."/>
            <person name="Ortiz-Castellanos L."/>
            <person name="Pisabarro A.G."/>
            <person name="Rodriguez-Romero J."/>
            <person name="Ruiz-Herrera J."/>
            <person name="Ruiz-Vazquez R."/>
            <person name="Sanz C."/>
            <person name="Schackwitz W."/>
            <person name="Schmutz J."/>
            <person name="Shahriari M."/>
            <person name="Shelest E."/>
            <person name="Silva-Franco F."/>
            <person name="Soanes D."/>
            <person name="Syed K."/>
            <person name="Tagua V.G."/>
            <person name="Talbot N.J."/>
            <person name="Thon M."/>
            <person name="De Vries R.P."/>
            <person name="Wiebenga A."/>
            <person name="Yadav J.S."/>
            <person name="Braun E.L."/>
            <person name="Baker S."/>
            <person name="Garre V."/>
            <person name="Horwitz B."/>
            <person name="Torres-Martinez S."/>
            <person name="Idnurm A."/>
            <person name="Herrera-Estrella A."/>
            <person name="Gabaldon T."/>
            <person name="Grigoriev I.V."/>
        </authorList>
    </citation>
    <scope>NUCLEOTIDE SEQUENCE [LARGE SCALE GENOMIC DNA]</scope>
    <source>
        <strain evidence="1 2">CBS 277.49</strain>
    </source>
</reference>
<sequence>MSVSSAAAAAAANSNLEHVYLKLTDERNQRSASQIKFPTAPTNGVRRFLHPIDRSSVSSPGDNLESLERFPGFSNVALVSHLDGSNACLIKQRTMSITICYPVVPNNPY</sequence>
<dbReference type="EMBL" id="AMYB01000001">
    <property type="protein sequence ID" value="OAD08862.1"/>
    <property type="molecule type" value="Genomic_DNA"/>
</dbReference>
<keyword evidence="2" id="KW-1185">Reference proteome</keyword>
<organism evidence="1 2">
    <name type="scientific">Mucor lusitanicus CBS 277.49</name>
    <dbReference type="NCBI Taxonomy" id="747725"/>
    <lineage>
        <taxon>Eukaryota</taxon>
        <taxon>Fungi</taxon>
        <taxon>Fungi incertae sedis</taxon>
        <taxon>Mucoromycota</taxon>
        <taxon>Mucoromycotina</taxon>
        <taxon>Mucoromycetes</taxon>
        <taxon>Mucorales</taxon>
        <taxon>Mucorineae</taxon>
        <taxon>Mucoraceae</taxon>
        <taxon>Mucor</taxon>
    </lineage>
</organism>
<accession>A0A162U216</accession>
<protein>
    <submittedName>
        <fullName evidence="1">Uncharacterized protein</fullName>
    </submittedName>
</protein>
<dbReference type="AlphaFoldDB" id="A0A162U216"/>
<evidence type="ECO:0000313" key="2">
    <source>
        <dbReference type="Proteomes" id="UP000077051"/>
    </source>
</evidence>